<evidence type="ECO:0000256" key="2">
    <source>
        <dbReference type="ARBA" id="ARBA00022801"/>
    </source>
</evidence>
<dbReference type="PRINTS" id="PR00745">
    <property type="entry name" value="GLHYDRLASE39"/>
</dbReference>
<dbReference type="Gene3D" id="2.60.40.1500">
    <property type="entry name" value="Glycosyl hydrolase domain, family 39"/>
    <property type="match status" value="1"/>
</dbReference>
<evidence type="ECO:0000256" key="6">
    <source>
        <dbReference type="ARBA" id="ARBA00023295"/>
    </source>
</evidence>
<evidence type="ECO:0000259" key="7">
    <source>
        <dbReference type="PROSITE" id="PS01124"/>
    </source>
</evidence>
<keyword evidence="9" id="KW-1185">Reference proteome</keyword>
<dbReference type="PROSITE" id="PS01124">
    <property type="entry name" value="HTH_ARAC_FAMILY_2"/>
    <property type="match status" value="1"/>
</dbReference>
<dbReference type="GO" id="GO:0043565">
    <property type="term" value="F:sequence-specific DNA binding"/>
    <property type="evidence" value="ECO:0007669"/>
    <property type="project" value="InterPro"/>
</dbReference>
<name>A0A2Y9BDV8_9FIRM</name>
<keyword evidence="3" id="KW-0805">Transcription regulation</keyword>
<dbReference type="GO" id="GO:0003700">
    <property type="term" value="F:DNA-binding transcription factor activity"/>
    <property type="evidence" value="ECO:0007669"/>
    <property type="project" value="InterPro"/>
</dbReference>
<comment type="similarity">
    <text evidence="1">Belongs to the glycosyl hydrolase 39 family.</text>
</comment>
<dbReference type="Pfam" id="PF12833">
    <property type="entry name" value="HTH_18"/>
    <property type="match status" value="1"/>
</dbReference>
<dbReference type="OrthoDB" id="9776971at2"/>
<dbReference type="SUPFAM" id="SSF46689">
    <property type="entry name" value="Homeodomain-like"/>
    <property type="match status" value="2"/>
</dbReference>
<keyword evidence="2" id="KW-0378">Hydrolase</keyword>
<dbReference type="InterPro" id="IPR011051">
    <property type="entry name" value="RmlC_Cupin_sf"/>
</dbReference>
<dbReference type="AlphaFoldDB" id="A0A2Y9BDV8"/>
<reference evidence="8 9" key="1">
    <citation type="submission" date="2018-05" db="EMBL/GenBank/DDBJ databases">
        <title>The Hungate 1000. A catalogue of reference genomes from the rumen microbiome.</title>
        <authorList>
            <person name="Kelly W."/>
        </authorList>
    </citation>
    <scope>NUCLEOTIDE SEQUENCE [LARGE SCALE GENOMIC DNA]</scope>
    <source>
        <strain evidence="8 9">NLAE-zl-C242</strain>
    </source>
</reference>
<accession>A0A2Y9BDV8</accession>
<dbReference type="InterPro" id="IPR018060">
    <property type="entry name" value="HTH_AraC"/>
</dbReference>
<dbReference type="Pfam" id="PF01229">
    <property type="entry name" value="Glyco_hydro_39"/>
    <property type="match status" value="1"/>
</dbReference>
<dbReference type="Pfam" id="PF07883">
    <property type="entry name" value="Cupin_2"/>
    <property type="match status" value="1"/>
</dbReference>
<gene>
    <name evidence="8" type="ORF">A8806_107130</name>
</gene>
<dbReference type="SUPFAM" id="SSF51011">
    <property type="entry name" value="Glycosyl hydrolase domain"/>
    <property type="match status" value="1"/>
</dbReference>
<evidence type="ECO:0000256" key="1">
    <source>
        <dbReference type="ARBA" id="ARBA00008875"/>
    </source>
</evidence>
<dbReference type="InterPro" id="IPR009057">
    <property type="entry name" value="Homeodomain-like_sf"/>
</dbReference>
<keyword evidence="6" id="KW-0326">Glycosidase</keyword>
<feature type="domain" description="HTH araC/xylS-type" evidence="7">
    <location>
        <begin position="165"/>
        <end position="263"/>
    </location>
</feature>
<dbReference type="Gene3D" id="3.20.20.80">
    <property type="entry name" value="Glycosidases"/>
    <property type="match status" value="1"/>
</dbReference>
<dbReference type="RefSeq" id="WP_109731522.1">
    <property type="nucleotide sequence ID" value="NZ_BAAACK010000011.1"/>
</dbReference>
<dbReference type="Proteomes" id="UP000245845">
    <property type="component" value="Unassembled WGS sequence"/>
</dbReference>
<dbReference type="GO" id="GO:0004553">
    <property type="term" value="F:hydrolase activity, hydrolyzing O-glycosyl compounds"/>
    <property type="evidence" value="ECO:0007669"/>
    <property type="project" value="InterPro"/>
</dbReference>
<sequence length="798" mass="94005">MDNRRKLMQLYFLTEPEVCTHYHQDPELFYLLSGHFEVKIDDAVYQMKKGDILLINANKRHTLAAKGELLMARFEIDFHLLAEQLGSMQLLFWCNSVIDKNEAFQELRILLDKIIDRYFEQENKDALRMNALYYETLYVLAGNFLVKSDDIRLNVEDSQDRVRIRQIQNYIQANYQSQISLNDLADRLFLSNAYLSKYIKKHLGLTFMEYLNNVRLFHAVDELLYSKKNITHIAMDNGFPTSAAFTKAFRDVHGESPSEYRKLMQEENSTPRDRRELTKEEELKIVEYLKLKRQEDEAEISDSRICHMDAAVITGKTNDFGKAVVLGDAYTILQSDVQEQLKELKQTTGIQYVKIWNILSKEHCFLEKKGYNFRKLDLVLDFMVENHMKPYLELGHKPTLFMYTPERSVKGQEEERKIYQYSVFEEIMKQLCTHLVNRYGIEELESWYFAYWNDPQLNMTEAEGKYYPYFEMIYRTLKEISPDIRVGGASLILGYELDVCSNILNLWKQRNITPDFFSVCSFQYIAVTDHETRYGRKSIDSKYMKNQIDILQNAMDESGIGNIELHVDEWNFTISNRNVLNDSCEQGAYILKNYIDMEGTVDFMAYWHALDLYSDYYDTNTILNGDSGLISRDGIRKPSFYAFSFINRLLPYVIYKDENAIVTTNKRGRYVIGCHNFKKLSSRYVFTEEDEIKVRELDNYMEDMDPLERKFCISNVKNGSYIVKMHYVNKENGSVQDLWKQMDYTKGLAKEELEYLKNSAIPSIIMRTVLVEDGVLEIENVLKAQEIRMLDIQYQYSL</sequence>
<dbReference type="InterPro" id="IPR017853">
    <property type="entry name" value="GH"/>
</dbReference>
<protein>
    <submittedName>
        <fullName evidence="8">Beta-xylosidase</fullName>
    </submittedName>
</protein>
<dbReference type="SUPFAM" id="SSF51182">
    <property type="entry name" value="RmlC-like cupins"/>
    <property type="match status" value="1"/>
</dbReference>
<dbReference type="InterPro" id="IPR014710">
    <property type="entry name" value="RmlC-like_jellyroll"/>
</dbReference>
<organism evidence="8 9">
    <name type="scientific">Faecalicatena orotica</name>
    <dbReference type="NCBI Taxonomy" id="1544"/>
    <lineage>
        <taxon>Bacteria</taxon>
        <taxon>Bacillati</taxon>
        <taxon>Bacillota</taxon>
        <taxon>Clostridia</taxon>
        <taxon>Lachnospirales</taxon>
        <taxon>Lachnospiraceae</taxon>
        <taxon>Faecalicatena</taxon>
    </lineage>
</organism>
<dbReference type="GO" id="GO:0005975">
    <property type="term" value="P:carbohydrate metabolic process"/>
    <property type="evidence" value="ECO:0007669"/>
    <property type="project" value="InterPro"/>
</dbReference>
<keyword evidence="5" id="KW-0804">Transcription</keyword>
<evidence type="ECO:0000313" key="8">
    <source>
        <dbReference type="EMBL" id="PWJ28982.1"/>
    </source>
</evidence>
<evidence type="ECO:0000313" key="9">
    <source>
        <dbReference type="Proteomes" id="UP000245845"/>
    </source>
</evidence>
<evidence type="ECO:0000256" key="4">
    <source>
        <dbReference type="ARBA" id="ARBA00023125"/>
    </source>
</evidence>
<dbReference type="PANTHER" id="PTHR43280:SF2">
    <property type="entry name" value="HTH-TYPE TRANSCRIPTIONAL REGULATOR EXSA"/>
    <property type="match status" value="1"/>
</dbReference>
<proteinExistence type="inferred from homology"/>
<dbReference type="SMART" id="SM00342">
    <property type="entry name" value="HTH_ARAC"/>
    <property type="match status" value="1"/>
</dbReference>
<keyword evidence="4" id="KW-0238">DNA-binding</keyword>
<evidence type="ECO:0000256" key="5">
    <source>
        <dbReference type="ARBA" id="ARBA00023163"/>
    </source>
</evidence>
<dbReference type="InterPro" id="IPR049166">
    <property type="entry name" value="GH39_cat"/>
</dbReference>
<dbReference type="InterPro" id="IPR000514">
    <property type="entry name" value="Glyco_hydro_39"/>
</dbReference>
<dbReference type="SUPFAM" id="SSF51445">
    <property type="entry name" value="(Trans)glycosidases"/>
    <property type="match status" value="1"/>
</dbReference>
<evidence type="ECO:0000256" key="3">
    <source>
        <dbReference type="ARBA" id="ARBA00023015"/>
    </source>
</evidence>
<dbReference type="PANTHER" id="PTHR43280">
    <property type="entry name" value="ARAC-FAMILY TRANSCRIPTIONAL REGULATOR"/>
    <property type="match status" value="1"/>
</dbReference>
<comment type="caution">
    <text evidence="8">The sequence shown here is derived from an EMBL/GenBank/DDBJ whole genome shotgun (WGS) entry which is preliminary data.</text>
</comment>
<dbReference type="Gene3D" id="1.10.10.60">
    <property type="entry name" value="Homeodomain-like"/>
    <property type="match status" value="2"/>
</dbReference>
<dbReference type="EMBL" id="QGDL01000007">
    <property type="protein sequence ID" value="PWJ28982.1"/>
    <property type="molecule type" value="Genomic_DNA"/>
</dbReference>
<dbReference type="Gene3D" id="2.60.120.10">
    <property type="entry name" value="Jelly Rolls"/>
    <property type="match status" value="1"/>
</dbReference>
<dbReference type="InterPro" id="IPR013096">
    <property type="entry name" value="Cupin_2"/>
</dbReference>